<dbReference type="OrthoDB" id="1112931at2759"/>
<name>A0A835ULS3_VANPL</name>
<sequence>MGLLTGAARRTLHRCSVSSLPFSAGFRRNASCLVSSSTRRLLLTSNISRLPVELSCMQSLMPFHSVTASALLNSMLSLKPGSWAWLSEGYATPL</sequence>
<accession>A0A835ULS3</accession>
<dbReference type="EMBL" id="JADCNL010000010">
    <property type="protein sequence ID" value="KAG0463883.1"/>
    <property type="molecule type" value="Genomic_DNA"/>
</dbReference>
<evidence type="ECO:0000313" key="2">
    <source>
        <dbReference type="EMBL" id="KAG0465340.1"/>
    </source>
</evidence>
<organism evidence="2 4">
    <name type="scientific">Vanilla planifolia</name>
    <name type="common">Vanilla</name>
    <dbReference type="NCBI Taxonomy" id="51239"/>
    <lineage>
        <taxon>Eukaryota</taxon>
        <taxon>Viridiplantae</taxon>
        <taxon>Streptophyta</taxon>
        <taxon>Embryophyta</taxon>
        <taxon>Tracheophyta</taxon>
        <taxon>Spermatophyta</taxon>
        <taxon>Magnoliopsida</taxon>
        <taxon>Liliopsida</taxon>
        <taxon>Asparagales</taxon>
        <taxon>Orchidaceae</taxon>
        <taxon>Vanilloideae</taxon>
        <taxon>Vanilleae</taxon>
        <taxon>Vanilla</taxon>
    </lineage>
</organism>
<proteinExistence type="predicted"/>
<dbReference type="Proteomes" id="UP000639772">
    <property type="component" value="Chromosome 10"/>
</dbReference>
<dbReference type="GO" id="GO:0005739">
    <property type="term" value="C:mitochondrion"/>
    <property type="evidence" value="ECO:0007669"/>
    <property type="project" value="TreeGrafter"/>
</dbReference>
<evidence type="ECO:0000313" key="1">
    <source>
        <dbReference type="EMBL" id="KAG0463883.1"/>
    </source>
</evidence>
<evidence type="ECO:0000313" key="3">
    <source>
        <dbReference type="Proteomes" id="UP000636800"/>
    </source>
</evidence>
<reference evidence="3 4" key="1">
    <citation type="journal article" date="2020" name="Nat. Food">
        <title>A phased Vanilla planifolia genome enables genetic improvement of flavour and production.</title>
        <authorList>
            <person name="Hasing T."/>
            <person name="Tang H."/>
            <person name="Brym M."/>
            <person name="Khazi F."/>
            <person name="Huang T."/>
            <person name="Chambers A.H."/>
        </authorList>
    </citation>
    <scope>NUCLEOTIDE SEQUENCE [LARGE SCALE GENOMIC DNA]</scope>
    <source>
        <tissue evidence="2">Leaf</tissue>
    </source>
</reference>
<evidence type="ECO:0000313" key="4">
    <source>
        <dbReference type="Proteomes" id="UP000639772"/>
    </source>
</evidence>
<dbReference type="InterPro" id="IPR043459">
    <property type="entry name" value="NFD6/NOXY2-like"/>
</dbReference>
<dbReference type="AlphaFoldDB" id="A0A835ULS3"/>
<dbReference type="PANTHER" id="PTHR33156:SF2">
    <property type="entry name" value="OS01G0738000 PROTEIN"/>
    <property type="match status" value="1"/>
</dbReference>
<dbReference type="EMBL" id="JADCNM010000010">
    <property type="protein sequence ID" value="KAG0465340.1"/>
    <property type="molecule type" value="Genomic_DNA"/>
</dbReference>
<dbReference type="Proteomes" id="UP000636800">
    <property type="component" value="Chromosome 10"/>
</dbReference>
<keyword evidence="3" id="KW-1185">Reference proteome</keyword>
<comment type="caution">
    <text evidence="2">The sequence shown here is derived from an EMBL/GenBank/DDBJ whole genome shotgun (WGS) entry which is preliminary data.</text>
</comment>
<dbReference type="PANTHER" id="PTHR33156">
    <property type="entry name" value="OS02G0230000 PROTEIN"/>
    <property type="match status" value="1"/>
</dbReference>
<evidence type="ECO:0008006" key="5">
    <source>
        <dbReference type="Google" id="ProtNLM"/>
    </source>
</evidence>
<gene>
    <name evidence="2" type="ORF">HPP92_019504</name>
    <name evidence="1" type="ORF">HPP92_019952</name>
</gene>
<protein>
    <recommendedName>
        <fullName evidence="5">Protein NUCLEAR FUSION DEFECTIVE 6, chloroplastic/mitochondrial</fullName>
    </recommendedName>
</protein>